<dbReference type="Gene3D" id="1.10.287.130">
    <property type="match status" value="1"/>
</dbReference>
<dbReference type="PANTHER" id="PTHR44936">
    <property type="entry name" value="SENSOR PROTEIN CREC"/>
    <property type="match status" value="1"/>
</dbReference>
<dbReference type="Proteomes" id="UP000231409">
    <property type="component" value="Unassembled WGS sequence"/>
</dbReference>
<keyword evidence="10" id="KW-0472">Membrane</keyword>
<dbReference type="PANTHER" id="PTHR44936:SF10">
    <property type="entry name" value="SENSOR PROTEIN RSTB"/>
    <property type="match status" value="1"/>
</dbReference>
<evidence type="ECO:0000256" key="9">
    <source>
        <dbReference type="ARBA" id="ARBA00022840"/>
    </source>
</evidence>
<reference evidence="13 14" key="1">
    <citation type="submission" date="2017-09" db="EMBL/GenBank/DDBJ databases">
        <title>The draft genome sequences of Marinobacter sp. PWS21.</title>
        <authorList>
            <person name="Cao J."/>
        </authorList>
    </citation>
    <scope>NUCLEOTIDE SEQUENCE [LARGE SCALE GENOMIC DNA]</scope>
    <source>
        <strain evidence="13 14">PWS21</strain>
    </source>
</reference>
<evidence type="ECO:0000256" key="1">
    <source>
        <dbReference type="ARBA" id="ARBA00000085"/>
    </source>
</evidence>
<dbReference type="PRINTS" id="PR00344">
    <property type="entry name" value="BCTRLSENSOR"/>
</dbReference>
<evidence type="ECO:0000313" key="14">
    <source>
        <dbReference type="Proteomes" id="UP000231409"/>
    </source>
</evidence>
<dbReference type="GO" id="GO:0000155">
    <property type="term" value="F:phosphorelay sensor kinase activity"/>
    <property type="evidence" value="ECO:0007669"/>
    <property type="project" value="InterPro"/>
</dbReference>
<accession>A0A2G1UM62</accession>
<keyword evidence="6" id="KW-0808">Transferase</keyword>
<evidence type="ECO:0000313" key="13">
    <source>
        <dbReference type="EMBL" id="PHQ15586.1"/>
    </source>
</evidence>
<name>A0A2G1UM62_9GAMM</name>
<dbReference type="InterPro" id="IPR003661">
    <property type="entry name" value="HisK_dim/P_dom"/>
</dbReference>
<dbReference type="PROSITE" id="PS50109">
    <property type="entry name" value="HIS_KIN"/>
    <property type="match status" value="1"/>
</dbReference>
<evidence type="ECO:0000256" key="3">
    <source>
        <dbReference type="ARBA" id="ARBA00012438"/>
    </source>
</evidence>
<dbReference type="SUPFAM" id="SSF55874">
    <property type="entry name" value="ATPase domain of HSP90 chaperone/DNA topoisomerase II/histidine kinase"/>
    <property type="match status" value="1"/>
</dbReference>
<protein>
    <recommendedName>
        <fullName evidence="3">histidine kinase</fullName>
        <ecNumber evidence="3">2.7.13.3</ecNumber>
    </recommendedName>
</protein>
<keyword evidence="8 13" id="KW-0418">Kinase</keyword>
<comment type="catalytic activity">
    <reaction evidence="1">
        <text>ATP + protein L-histidine = ADP + protein N-phospho-L-histidine.</text>
        <dbReference type="EC" id="2.7.13.3"/>
    </reaction>
</comment>
<feature type="transmembrane region" description="Helical" evidence="10">
    <location>
        <begin position="12"/>
        <end position="31"/>
    </location>
</feature>
<dbReference type="CDD" id="cd06225">
    <property type="entry name" value="HAMP"/>
    <property type="match status" value="1"/>
</dbReference>
<proteinExistence type="predicted"/>
<dbReference type="Pfam" id="PF00672">
    <property type="entry name" value="HAMP"/>
    <property type="match status" value="1"/>
</dbReference>
<evidence type="ECO:0000256" key="8">
    <source>
        <dbReference type="ARBA" id="ARBA00022777"/>
    </source>
</evidence>
<dbReference type="InterPro" id="IPR036097">
    <property type="entry name" value="HisK_dim/P_sf"/>
</dbReference>
<dbReference type="Gene3D" id="3.30.565.10">
    <property type="entry name" value="Histidine kinase-like ATPase, C-terminal domain"/>
    <property type="match status" value="1"/>
</dbReference>
<feature type="transmembrane region" description="Helical" evidence="10">
    <location>
        <begin position="137"/>
        <end position="158"/>
    </location>
</feature>
<gene>
    <name evidence="13" type="ORF">CLH61_07925</name>
</gene>
<dbReference type="InterPro" id="IPR003660">
    <property type="entry name" value="HAMP_dom"/>
</dbReference>
<feature type="domain" description="Histidine kinase" evidence="11">
    <location>
        <begin position="222"/>
        <end position="435"/>
    </location>
</feature>
<keyword evidence="14" id="KW-1185">Reference proteome</keyword>
<dbReference type="CDD" id="cd00082">
    <property type="entry name" value="HisKA"/>
    <property type="match status" value="1"/>
</dbReference>
<dbReference type="InterPro" id="IPR005467">
    <property type="entry name" value="His_kinase_dom"/>
</dbReference>
<sequence>MRLPAFPLFWRIFLLIWLAMAAAVVVSNLTTRELLDRERSSIERQEGLRDIAAQAIRIRENEGRGPAWRFLRDEGEALGLRMLLVEADGDGELPESIRQRLKDDWRAHRPAVLDLGNGYRLVAWPRSGSEGWLDPKFFRLMELLVGFVMITLACWWIARTVSRPLRAMEATARTIASGDTSLRVADRIAARRDEIGALATAFNDMTGQLCQLLDRQKHLLRDISHDLRTPLTRQRIAIELAADSGSEPDLMASILRQNERLEEMTSQILTLYRLTEQGSDIDRKPVRPVAVVRDVLADAEAYARHRNVECLLEIAPGLEEVAVLGDRGLLQRALDNIMQNALDHTPGSHRVRVAVNLQDQHVAIAIADEGSGVAPEVLPNLFEPFYRADQSRGGKGWGLGLAIARDVAASHQGTISAHNGRQSGLVVTLRLPVFRGAR</sequence>
<dbReference type="Pfam" id="PF02518">
    <property type="entry name" value="HATPase_c"/>
    <property type="match status" value="1"/>
</dbReference>
<dbReference type="GO" id="GO:0005524">
    <property type="term" value="F:ATP binding"/>
    <property type="evidence" value="ECO:0007669"/>
    <property type="project" value="UniProtKB-KW"/>
</dbReference>
<evidence type="ECO:0000256" key="10">
    <source>
        <dbReference type="SAM" id="Phobius"/>
    </source>
</evidence>
<dbReference type="EMBL" id="NTFH01000006">
    <property type="protein sequence ID" value="PHQ15586.1"/>
    <property type="molecule type" value="Genomic_DNA"/>
</dbReference>
<organism evidence="13 14">
    <name type="scientific">Marinobacter profundi</name>
    <dbReference type="NCBI Taxonomy" id="2666256"/>
    <lineage>
        <taxon>Bacteria</taxon>
        <taxon>Pseudomonadati</taxon>
        <taxon>Pseudomonadota</taxon>
        <taxon>Gammaproteobacteria</taxon>
        <taxon>Pseudomonadales</taxon>
        <taxon>Marinobacteraceae</taxon>
        <taxon>Marinobacter</taxon>
    </lineage>
</organism>
<evidence type="ECO:0000259" key="11">
    <source>
        <dbReference type="PROSITE" id="PS50109"/>
    </source>
</evidence>
<dbReference type="GO" id="GO:0005886">
    <property type="term" value="C:plasma membrane"/>
    <property type="evidence" value="ECO:0007669"/>
    <property type="project" value="UniProtKB-SubCell"/>
</dbReference>
<evidence type="ECO:0000256" key="4">
    <source>
        <dbReference type="ARBA" id="ARBA00022475"/>
    </source>
</evidence>
<evidence type="ECO:0000256" key="6">
    <source>
        <dbReference type="ARBA" id="ARBA00022679"/>
    </source>
</evidence>
<dbReference type="AlphaFoldDB" id="A0A2G1UM62"/>
<dbReference type="PROSITE" id="PS50885">
    <property type="entry name" value="HAMP"/>
    <property type="match status" value="1"/>
</dbReference>
<dbReference type="SMART" id="SM00304">
    <property type="entry name" value="HAMP"/>
    <property type="match status" value="1"/>
</dbReference>
<dbReference type="RefSeq" id="WP_099614160.1">
    <property type="nucleotide sequence ID" value="NZ_KZ319369.1"/>
</dbReference>
<dbReference type="InterPro" id="IPR036890">
    <property type="entry name" value="HATPase_C_sf"/>
</dbReference>
<evidence type="ECO:0000256" key="5">
    <source>
        <dbReference type="ARBA" id="ARBA00022553"/>
    </source>
</evidence>
<keyword evidence="4" id="KW-1003">Cell membrane</keyword>
<dbReference type="InterPro" id="IPR004358">
    <property type="entry name" value="Sig_transdc_His_kin-like_C"/>
</dbReference>
<dbReference type="SUPFAM" id="SSF47384">
    <property type="entry name" value="Homodimeric domain of signal transducing histidine kinase"/>
    <property type="match status" value="1"/>
</dbReference>
<comment type="caution">
    <text evidence="13">The sequence shown here is derived from an EMBL/GenBank/DDBJ whole genome shotgun (WGS) entry which is preliminary data.</text>
</comment>
<dbReference type="SMART" id="SM00388">
    <property type="entry name" value="HisKA"/>
    <property type="match status" value="1"/>
</dbReference>
<keyword evidence="10" id="KW-1133">Transmembrane helix</keyword>
<dbReference type="InterPro" id="IPR050980">
    <property type="entry name" value="2C_sensor_his_kinase"/>
</dbReference>
<comment type="subcellular location">
    <subcellularLocation>
        <location evidence="2">Cell membrane</location>
        <topology evidence="2">Multi-pass membrane protein</topology>
    </subcellularLocation>
</comment>
<evidence type="ECO:0000256" key="7">
    <source>
        <dbReference type="ARBA" id="ARBA00022741"/>
    </source>
</evidence>
<keyword evidence="7" id="KW-0547">Nucleotide-binding</keyword>
<dbReference type="Gene3D" id="1.10.8.500">
    <property type="entry name" value="HAMP domain in histidine kinase"/>
    <property type="match status" value="1"/>
</dbReference>
<keyword evidence="10" id="KW-0812">Transmembrane</keyword>
<dbReference type="SUPFAM" id="SSF158472">
    <property type="entry name" value="HAMP domain-like"/>
    <property type="match status" value="1"/>
</dbReference>
<dbReference type="InterPro" id="IPR003594">
    <property type="entry name" value="HATPase_dom"/>
</dbReference>
<dbReference type="EC" id="2.7.13.3" evidence="3"/>
<evidence type="ECO:0000256" key="2">
    <source>
        <dbReference type="ARBA" id="ARBA00004651"/>
    </source>
</evidence>
<feature type="domain" description="HAMP" evidence="12">
    <location>
        <begin position="159"/>
        <end position="214"/>
    </location>
</feature>
<dbReference type="SMART" id="SM00387">
    <property type="entry name" value="HATPase_c"/>
    <property type="match status" value="1"/>
</dbReference>
<keyword evidence="9" id="KW-0067">ATP-binding</keyword>
<keyword evidence="5" id="KW-0597">Phosphoprotein</keyword>
<dbReference type="Pfam" id="PF00512">
    <property type="entry name" value="HisKA"/>
    <property type="match status" value="1"/>
</dbReference>
<evidence type="ECO:0000259" key="12">
    <source>
        <dbReference type="PROSITE" id="PS50885"/>
    </source>
</evidence>
<dbReference type="CDD" id="cd00075">
    <property type="entry name" value="HATPase"/>
    <property type="match status" value="1"/>
</dbReference>